<protein>
    <submittedName>
        <fullName evidence="2">Uncharacterized protein</fullName>
    </submittedName>
</protein>
<comment type="caution">
    <text evidence="2">The sequence shown here is derived from an EMBL/GenBank/DDBJ whole genome shotgun (WGS) entry which is preliminary data.</text>
</comment>
<evidence type="ECO:0000313" key="2">
    <source>
        <dbReference type="EMBL" id="GMH02113.1"/>
    </source>
</evidence>
<keyword evidence="3" id="KW-1185">Reference proteome</keyword>
<dbReference type="EMBL" id="BSYO01000003">
    <property type="protein sequence ID" value="GMH02113.1"/>
    <property type="molecule type" value="Genomic_DNA"/>
</dbReference>
<feature type="signal peptide" evidence="1">
    <location>
        <begin position="1"/>
        <end position="28"/>
    </location>
</feature>
<organism evidence="2 3">
    <name type="scientific">Nepenthes gracilis</name>
    <name type="common">Slender pitcher plant</name>
    <dbReference type="NCBI Taxonomy" id="150966"/>
    <lineage>
        <taxon>Eukaryota</taxon>
        <taxon>Viridiplantae</taxon>
        <taxon>Streptophyta</taxon>
        <taxon>Embryophyta</taxon>
        <taxon>Tracheophyta</taxon>
        <taxon>Spermatophyta</taxon>
        <taxon>Magnoliopsida</taxon>
        <taxon>eudicotyledons</taxon>
        <taxon>Gunneridae</taxon>
        <taxon>Pentapetalae</taxon>
        <taxon>Caryophyllales</taxon>
        <taxon>Nepenthaceae</taxon>
        <taxon>Nepenthes</taxon>
    </lineage>
</organism>
<reference evidence="2" key="1">
    <citation type="submission" date="2023-05" db="EMBL/GenBank/DDBJ databases">
        <title>Nepenthes gracilis genome sequencing.</title>
        <authorList>
            <person name="Fukushima K."/>
        </authorList>
    </citation>
    <scope>NUCLEOTIDE SEQUENCE</scope>
    <source>
        <strain evidence="2">SING2019-196</strain>
    </source>
</reference>
<evidence type="ECO:0000313" key="3">
    <source>
        <dbReference type="Proteomes" id="UP001279734"/>
    </source>
</evidence>
<gene>
    <name evidence="2" type="ORF">Nepgr_003952</name>
</gene>
<dbReference type="AlphaFoldDB" id="A0AAD3XEF8"/>
<proteinExistence type="predicted"/>
<feature type="chain" id="PRO_5042079302" evidence="1">
    <location>
        <begin position="29"/>
        <end position="131"/>
    </location>
</feature>
<keyword evidence="1" id="KW-0732">Signal</keyword>
<evidence type="ECO:0000256" key="1">
    <source>
        <dbReference type="SAM" id="SignalP"/>
    </source>
</evidence>
<sequence>MFSDVTPRWPRNLASLLLLWLLPIVAFSSSWLPGVSPLVVYSAIAVVEDAARLVDLLSVEVNLIHAPVSVNLRSTALDGHVEGNHVKLDGVSGVMVWLVTNLGQKFPSMLLMLVKDDLQLAGVAPFSLPAF</sequence>
<dbReference type="Proteomes" id="UP001279734">
    <property type="component" value="Unassembled WGS sequence"/>
</dbReference>
<name>A0AAD3XEF8_NEPGR</name>
<accession>A0AAD3XEF8</accession>